<gene>
    <name evidence="7" type="ORF">KP509_05G018700</name>
</gene>
<keyword evidence="5" id="KW-0931">ER-Golgi transport</keyword>
<dbReference type="AlphaFoldDB" id="A0A8T2ULV2"/>
<comment type="subunit">
    <text evidence="5">Oligomeric complex that consists of at least the alpha, beta, beta', gamma, delta, epsilon and zeta subunits.</text>
</comment>
<dbReference type="EMBL" id="CM035410">
    <property type="protein sequence ID" value="KAH7436412.1"/>
    <property type="molecule type" value="Genomic_DNA"/>
</dbReference>
<reference evidence="7" key="1">
    <citation type="submission" date="2021-08" db="EMBL/GenBank/DDBJ databases">
        <title>WGS assembly of Ceratopteris richardii.</title>
        <authorList>
            <person name="Marchant D.B."/>
            <person name="Chen G."/>
            <person name="Jenkins J."/>
            <person name="Shu S."/>
            <person name="Leebens-Mack J."/>
            <person name="Grimwood J."/>
            <person name="Schmutz J."/>
            <person name="Soltis P."/>
            <person name="Soltis D."/>
            <person name="Chen Z.-H."/>
        </authorList>
    </citation>
    <scope>NUCLEOTIDE SEQUENCE</scope>
    <source>
        <strain evidence="7">Whitten #5841</strain>
        <tissue evidence="7">Leaf</tissue>
    </source>
</reference>
<keyword evidence="5" id="KW-0333">Golgi apparatus</keyword>
<keyword evidence="5" id="KW-0472">Membrane</keyword>
<proteinExistence type="inferred from homology"/>
<dbReference type="GO" id="GO:0000139">
    <property type="term" value="C:Golgi membrane"/>
    <property type="evidence" value="ECO:0007669"/>
    <property type="project" value="UniProtKB-SubCell"/>
</dbReference>
<comment type="caution">
    <text evidence="7">The sequence shown here is derived from an EMBL/GenBank/DDBJ whole genome shotgun (WGS) entry which is preliminary data.</text>
</comment>
<dbReference type="Proteomes" id="UP000825935">
    <property type="component" value="Chromosome 5"/>
</dbReference>
<keyword evidence="5" id="KW-0968">Cytoplasmic vesicle</keyword>
<dbReference type="GO" id="GO:0015031">
    <property type="term" value="P:protein transport"/>
    <property type="evidence" value="ECO:0007669"/>
    <property type="project" value="UniProtKB-KW"/>
</dbReference>
<name>A0A8T2ULV2_CERRI</name>
<evidence type="ECO:0000256" key="3">
    <source>
        <dbReference type="ARBA" id="ARBA00022490"/>
    </source>
</evidence>
<dbReference type="OrthoDB" id="10266042at2759"/>
<evidence type="ECO:0000256" key="1">
    <source>
        <dbReference type="ARBA" id="ARBA00010516"/>
    </source>
</evidence>
<accession>A0A8T2ULV2</accession>
<evidence type="ECO:0000313" key="8">
    <source>
        <dbReference type="Proteomes" id="UP000825935"/>
    </source>
</evidence>
<comment type="function">
    <text evidence="5">The coatomer is a cytosolic protein complex that binds to dilysine motifs and reversibly associates with Golgi non-clathrin-coated vesicles, which further mediate biosynthetic protein transport from the ER, via the Golgi up to the trans Golgi network. Coatomer complex is required for budding from Golgi membranes, and is essential for the retrograde Golgi-to-ER transport of dilysine-tagged proteins.</text>
</comment>
<protein>
    <recommendedName>
        <fullName evidence="5">Coatomer subunit delta</fullName>
    </recommendedName>
</protein>
<sequence>MSLLIQNNDDAQIRVKIEDGSNLNFQFNTHSLIDKKLYLDENILALRNATRSFQVGAPSGILKWRLQSKQ</sequence>
<comment type="subcellular location">
    <subcellularLocation>
        <location evidence="5 6">Cytoplasm</location>
    </subcellularLocation>
    <subcellularLocation>
        <location evidence="5 6">Cytoplasmic vesicle</location>
        <location evidence="5 6">COPI-coated vesicle membrane</location>
        <topology evidence="5 6">Peripheral membrane protein</topology>
        <orientation evidence="5 6">Cytoplasmic side</orientation>
    </subcellularLocation>
    <subcellularLocation>
        <location evidence="5 6">Golgi apparatus membrane</location>
        <topology evidence="5 6">Peripheral membrane protein</topology>
        <orientation evidence="5 6">Cytoplasmic side</orientation>
    </subcellularLocation>
</comment>
<dbReference type="PANTHER" id="PTHR10121">
    <property type="entry name" value="COATOMER SUBUNIT DELTA"/>
    <property type="match status" value="1"/>
</dbReference>
<dbReference type="GO" id="GO:0030126">
    <property type="term" value="C:COPI vesicle coat"/>
    <property type="evidence" value="ECO:0007669"/>
    <property type="project" value="UniProtKB-UniRule"/>
</dbReference>
<dbReference type="GO" id="GO:0006888">
    <property type="term" value="P:endoplasmic reticulum to Golgi vesicle-mediated transport"/>
    <property type="evidence" value="ECO:0007669"/>
    <property type="project" value="TreeGrafter"/>
</dbReference>
<keyword evidence="2 5" id="KW-0813">Transport</keyword>
<keyword evidence="3 5" id="KW-0963">Cytoplasm</keyword>
<organism evidence="7 8">
    <name type="scientific">Ceratopteris richardii</name>
    <name type="common">Triangle waterfern</name>
    <dbReference type="NCBI Taxonomy" id="49495"/>
    <lineage>
        <taxon>Eukaryota</taxon>
        <taxon>Viridiplantae</taxon>
        <taxon>Streptophyta</taxon>
        <taxon>Embryophyta</taxon>
        <taxon>Tracheophyta</taxon>
        <taxon>Polypodiopsida</taxon>
        <taxon>Polypodiidae</taxon>
        <taxon>Polypodiales</taxon>
        <taxon>Pteridineae</taxon>
        <taxon>Pteridaceae</taxon>
        <taxon>Parkerioideae</taxon>
        <taxon>Ceratopteris</taxon>
    </lineage>
</organism>
<dbReference type="GO" id="GO:0006890">
    <property type="term" value="P:retrograde vesicle-mediated transport, Golgi to endoplasmic reticulum"/>
    <property type="evidence" value="ECO:0007669"/>
    <property type="project" value="UniProtKB-UniRule"/>
</dbReference>
<keyword evidence="8" id="KW-1185">Reference proteome</keyword>
<dbReference type="PANTHER" id="PTHR10121:SF0">
    <property type="entry name" value="COATOMER SUBUNIT DELTA"/>
    <property type="match status" value="1"/>
</dbReference>
<evidence type="ECO:0000256" key="6">
    <source>
        <dbReference type="RuleBase" id="RU366052"/>
    </source>
</evidence>
<evidence type="ECO:0000256" key="2">
    <source>
        <dbReference type="ARBA" id="ARBA00022448"/>
    </source>
</evidence>
<keyword evidence="4 5" id="KW-0653">Protein transport</keyword>
<evidence type="ECO:0000313" key="7">
    <source>
        <dbReference type="EMBL" id="KAH7436412.1"/>
    </source>
</evidence>
<evidence type="ECO:0000256" key="4">
    <source>
        <dbReference type="ARBA" id="ARBA00022927"/>
    </source>
</evidence>
<evidence type="ECO:0000256" key="5">
    <source>
        <dbReference type="RuleBase" id="RU364018"/>
    </source>
</evidence>
<comment type="similarity">
    <text evidence="1 5">Belongs to the adaptor complexes medium subunit family. Delta-COP subfamily.</text>
</comment>
<dbReference type="InterPro" id="IPR027059">
    <property type="entry name" value="Coatomer_dsu"/>
</dbReference>
<dbReference type="GO" id="GO:0051645">
    <property type="term" value="P:Golgi localization"/>
    <property type="evidence" value="ECO:0007669"/>
    <property type="project" value="TreeGrafter"/>
</dbReference>